<dbReference type="InterPro" id="IPR011989">
    <property type="entry name" value="ARM-like"/>
</dbReference>
<evidence type="ECO:0000256" key="5">
    <source>
        <dbReference type="ARBA" id="ARBA00022737"/>
    </source>
</evidence>
<dbReference type="Gene3D" id="1.25.10.10">
    <property type="entry name" value="Leucine-rich Repeat Variant"/>
    <property type="match status" value="1"/>
</dbReference>
<reference evidence="11" key="1">
    <citation type="journal article" date="2021" name="Genome Biol. Evol.">
        <title>The assembled and annotated genome of the fairy-ring fungus Marasmius oreades.</title>
        <authorList>
            <person name="Hiltunen M."/>
            <person name="Ament-Velasquez S.L."/>
            <person name="Johannesson H."/>
        </authorList>
    </citation>
    <scope>NUCLEOTIDE SEQUENCE</scope>
    <source>
        <strain evidence="11">03SP1</strain>
    </source>
</reference>
<organism evidence="11 12">
    <name type="scientific">Marasmius oreades</name>
    <name type="common">fairy-ring Marasmius</name>
    <dbReference type="NCBI Taxonomy" id="181124"/>
    <lineage>
        <taxon>Eukaryota</taxon>
        <taxon>Fungi</taxon>
        <taxon>Dikarya</taxon>
        <taxon>Basidiomycota</taxon>
        <taxon>Agaricomycotina</taxon>
        <taxon>Agaricomycetes</taxon>
        <taxon>Agaricomycetidae</taxon>
        <taxon>Agaricales</taxon>
        <taxon>Marasmiineae</taxon>
        <taxon>Marasmiaceae</taxon>
        <taxon>Marasmius</taxon>
    </lineage>
</organism>
<evidence type="ECO:0000256" key="9">
    <source>
        <dbReference type="SAM" id="MobiDB-lite"/>
    </source>
</evidence>
<dbReference type="InterPro" id="IPR058584">
    <property type="entry name" value="IMB1_TNPO1-like_TPR"/>
</dbReference>
<gene>
    <name evidence="11" type="ORF">E1B28_010715</name>
</gene>
<feature type="domain" description="TOG" evidence="10">
    <location>
        <begin position="485"/>
        <end position="711"/>
    </location>
</feature>
<keyword evidence="12" id="KW-1185">Reference proteome</keyword>
<dbReference type="GO" id="GO:0006606">
    <property type="term" value="P:protein import into nucleus"/>
    <property type="evidence" value="ECO:0007669"/>
    <property type="project" value="InterPro"/>
</dbReference>
<dbReference type="Proteomes" id="UP001049176">
    <property type="component" value="Chromosome 6"/>
</dbReference>
<keyword evidence="3" id="KW-0813">Transport</keyword>
<feature type="region of interest" description="Disordered" evidence="9">
    <location>
        <begin position="262"/>
        <end position="281"/>
    </location>
</feature>
<keyword evidence="6" id="KW-0653">Protein transport</keyword>
<dbReference type="InterPro" id="IPR021133">
    <property type="entry name" value="HEAT_type_2"/>
</dbReference>
<dbReference type="EMBL" id="CM032186">
    <property type="protein sequence ID" value="KAG7091694.1"/>
    <property type="molecule type" value="Genomic_DNA"/>
</dbReference>
<dbReference type="SUPFAM" id="SSF48371">
    <property type="entry name" value="ARM repeat"/>
    <property type="match status" value="1"/>
</dbReference>
<feature type="region of interest" description="Disordered" evidence="9">
    <location>
        <begin position="334"/>
        <end position="363"/>
    </location>
</feature>
<keyword evidence="7" id="KW-0539">Nucleus</keyword>
<evidence type="ECO:0000256" key="8">
    <source>
        <dbReference type="PROSITE-ProRule" id="PRU00103"/>
    </source>
</evidence>
<evidence type="ECO:0000256" key="4">
    <source>
        <dbReference type="ARBA" id="ARBA00022490"/>
    </source>
</evidence>
<dbReference type="GO" id="GO:0005634">
    <property type="term" value="C:nucleus"/>
    <property type="evidence" value="ECO:0007669"/>
    <property type="project" value="UniProtKB-SubCell"/>
</dbReference>
<dbReference type="InterPro" id="IPR016024">
    <property type="entry name" value="ARM-type_fold"/>
</dbReference>
<dbReference type="Pfam" id="PF18808">
    <property type="entry name" value="Importin_rep_4"/>
    <property type="match status" value="1"/>
</dbReference>
<protein>
    <recommendedName>
        <fullName evidence="10">TOG domain-containing protein</fullName>
    </recommendedName>
</protein>
<dbReference type="Pfam" id="PF25574">
    <property type="entry name" value="TPR_IMB1"/>
    <property type="match status" value="1"/>
</dbReference>
<evidence type="ECO:0000256" key="7">
    <source>
        <dbReference type="ARBA" id="ARBA00023242"/>
    </source>
</evidence>
<dbReference type="InterPro" id="IPR034085">
    <property type="entry name" value="TOG"/>
</dbReference>
<dbReference type="PROSITE" id="PS50077">
    <property type="entry name" value="HEAT_REPEAT"/>
    <property type="match status" value="2"/>
</dbReference>
<feature type="repeat" description="HEAT" evidence="8">
    <location>
        <begin position="531"/>
        <end position="569"/>
    </location>
</feature>
<name>A0A9P7RXU1_9AGAR</name>
<dbReference type="InterPro" id="IPR057672">
    <property type="entry name" value="TPR_IPO4/5"/>
</dbReference>
<dbReference type="SMART" id="SM01349">
    <property type="entry name" value="TOG"/>
    <property type="match status" value="1"/>
</dbReference>
<proteinExistence type="predicted"/>
<dbReference type="Pfam" id="PF13513">
    <property type="entry name" value="HEAT_EZ"/>
    <property type="match status" value="1"/>
</dbReference>
<keyword evidence="4" id="KW-0963">Cytoplasm</keyword>
<evidence type="ECO:0000256" key="1">
    <source>
        <dbReference type="ARBA" id="ARBA00004123"/>
    </source>
</evidence>
<dbReference type="Pfam" id="PF25780">
    <property type="entry name" value="TPR_IPO5"/>
    <property type="match status" value="1"/>
</dbReference>
<feature type="repeat" description="HEAT" evidence="8">
    <location>
        <begin position="656"/>
        <end position="694"/>
    </location>
</feature>
<comment type="subcellular location">
    <subcellularLocation>
        <location evidence="2">Cytoplasm</location>
    </subcellularLocation>
    <subcellularLocation>
        <location evidence="1">Nucleus</location>
    </subcellularLocation>
</comment>
<dbReference type="GO" id="GO:0005737">
    <property type="term" value="C:cytoplasm"/>
    <property type="evidence" value="ECO:0007669"/>
    <property type="project" value="UniProtKB-SubCell"/>
</dbReference>
<accession>A0A9P7RXU1</accession>
<dbReference type="PANTHER" id="PTHR10527">
    <property type="entry name" value="IMPORTIN BETA"/>
    <property type="match status" value="1"/>
</dbReference>
<dbReference type="GeneID" id="66079791"/>
<evidence type="ECO:0000259" key="10">
    <source>
        <dbReference type="SMART" id="SM01349"/>
    </source>
</evidence>
<dbReference type="InterPro" id="IPR040122">
    <property type="entry name" value="Importin_beta"/>
</dbReference>
<evidence type="ECO:0000256" key="2">
    <source>
        <dbReference type="ARBA" id="ARBA00004496"/>
    </source>
</evidence>
<evidence type="ECO:0000256" key="3">
    <source>
        <dbReference type="ARBA" id="ARBA00022448"/>
    </source>
</evidence>
<dbReference type="OrthoDB" id="543373at2759"/>
<sequence>MDPVVPQEITNELTQILSNLVLGDNEIRANAEKAVNDRLTSTPDQYVLALSQFAITADKQVMRSFSLILLRRLLFRASQNHPTHTHRTLTLYDRLSHTALTTLERLLLHSLGHETSPNVRRKTVDTVCDVANQGMARGRPWHALQAQVFTMASTFNTPSTNSPSPTTPFRASPEAIRESAFLVFKGCPNLVMDLQTDAVLSVFSRGLKDQESIAVRHAALEASIVYLTSADPNQLAQSLSLMYPILDTLPPLLAEIQALQPNSANPVPTPTPPSNTSTNTTQRLRMEGKSPVAHLTTFISSLTPLCSAQPMLFYPHLSGLLSFLPNLVLPPAYPGPTPTSDTPFLGRPSPSNPNPNSGLGEEWNEGDGYEAIEEDEVEERSKLRLTALEFMISLCEARPSMFRRGPSTPDDSAASPSWLGVVIRACLEGMAEIDEQCPYGVEGGLERWLRDDPSSSSTASVENESAPALYEQSLDRMAFAMGGRDVLPPAFQYIPSMIASYDWRARHAGLMAIAAIAEGTGKVMVNELGKVVELVVPLFRDTHPRVRYAAAQCVGQLCTDLEEIIQEQYHQQLFSVLIPALDDPEPRVHSHAAAALINFCEGVARNTLLPYLDPIVERLLRLLESPKGYVREQAVTTLAMVADAAEGGFVKHYATLLPLLINALRHSTGKMRLKAMECVGLVGIAVGKDVFRRDIQDVGECLVRIQNSPPDPSDPQLLHYLMGTWAKICQAMGEEFEVYLPVVMPPLLATASAKADVSFEIDEDATAEGWETVNMDGQTVSIRTGAIEEKCQAFETMVIYASTLGPRYAPYLAQSLEVTLPSMKFYFHDGVREACAMLLPMLLSSGQKSSTLTTAMVHATFNQLINVIKDEHDTSFIGSLFKSFADCVKVLGGPQVVEKEFVEGLVEGAKRFVMGVAEKRRARAHGAGAEGSGEMVGVEGEDREELELIEEMEHFALDEIRGCVGMWREGEPVVIAVSGVKELGVCGRFGLDEDLEQ</sequence>
<dbReference type="RefSeq" id="XP_043008164.1">
    <property type="nucleotide sequence ID" value="XM_043155691.1"/>
</dbReference>
<keyword evidence="5" id="KW-0677">Repeat</keyword>
<dbReference type="AlphaFoldDB" id="A0A9P7RXU1"/>
<comment type="caution">
    <text evidence="11">The sequence shown here is derived from an EMBL/GenBank/DDBJ whole genome shotgun (WGS) entry which is preliminary data.</text>
</comment>
<evidence type="ECO:0000256" key="6">
    <source>
        <dbReference type="ARBA" id="ARBA00022927"/>
    </source>
</evidence>
<evidence type="ECO:0000313" key="11">
    <source>
        <dbReference type="EMBL" id="KAG7091694.1"/>
    </source>
</evidence>
<dbReference type="KEGG" id="more:E1B28_010715"/>
<dbReference type="InterPro" id="IPR041653">
    <property type="entry name" value="Importin_rep_4"/>
</dbReference>
<evidence type="ECO:0000313" key="12">
    <source>
        <dbReference type="Proteomes" id="UP001049176"/>
    </source>
</evidence>